<dbReference type="Proteomes" id="UP001183226">
    <property type="component" value="Unassembled WGS sequence"/>
</dbReference>
<dbReference type="SUPFAM" id="SSF53474">
    <property type="entry name" value="alpha/beta-Hydrolases"/>
    <property type="match status" value="1"/>
</dbReference>
<dbReference type="InterPro" id="IPR029058">
    <property type="entry name" value="AB_hydrolase_fold"/>
</dbReference>
<name>A0ABU2KNN7_9ACTN</name>
<proteinExistence type="inferred from homology"/>
<dbReference type="PANTHER" id="PTHR10655:SF17">
    <property type="entry name" value="LYSOPHOSPHOLIPASE-LIKE PROTEIN 1"/>
    <property type="match status" value="1"/>
</dbReference>
<dbReference type="InterPro" id="IPR003140">
    <property type="entry name" value="PLipase/COase/thioEstase"/>
</dbReference>
<evidence type="ECO:0000256" key="2">
    <source>
        <dbReference type="ARBA" id="ARBA00022801"/>
    </source>
</evidence>
<keyword evidence="2 5" id="KW-0378">Hydrolase</keyword>
<evidence type="ECO:0000259" key="4">
    <source>
        <dbReference type="Pfam" id="PF02230"/>
    </source>
</evidence>
<dbReference type="Gene3D" id="3.40.50.1820">
    <property type="entry name" value="alpha/beta hydrolase"/>
    <property type="match status" value="1"/>
</dbReference>
<comment type="caution">
    <text evidence="5">The sequence shown here is derived from an EMBL/GenBank/DDBJ whole genome shotgun (WGS) entry which is preliminary data.</text>
</comment>
<sequence length="231" mass="23608">MSAAAGFHHVYVPAEAPGRPTLLLLHGTGADEHDLLGLGRALAPGAALLSPRGKVSENGLNRWFRRLREGVYDTEDVIARSGELVGFVESAVAEYGLDPRGVVAAGFSNGANIAAATLLLHPGALAGAALFAAAAPLQDREPPMADLSGTPVFLGAGRIDPMTTIEEARLLTRQLRERGADVTLQEHGGGHELPIPVLDAARRWLAGSGLGGSAPAAPDGPAAEGTGRGTG</sequence>
<feature type="region of interest" description="Disordered" evidence="3">
    <location>
        <begin position="209"/>
        <end position="231"/>
    </location>
</feature>
<gene>
    <name evidence="5" type="ORF">RM446_01355</name>
</gene>
<dbReference type="RefSeq" id="WP_311543182.1">
    <property type="nucleotide sequence ID" value="NZ_JAVREK010000001.1"/>
</dbReference>
<feature type="domain" description="Phospholipase/carboxylesterase/thioesterase" evidence="4">
    <location>
        <begin position="13"/>
        <end position="201"/>
    </location>
</feature>
<dbReference type="InterPro" id="IPR050565">
    <property type="entry name" value="LYPA1-2/EST-like"/>
</dbReference>
<feature type="compositionally biased region" description="Low complexity" evidence="3">
    <location>
        <begin position="209"/>
        <end position="225"/>
    </location>
</feature>
<organism evidence="5 6">
    <name type="scientific">Streptomonospora wellingtoniae</name>
    <dbReference type="NCBI Taxonomy" id="3075544"/>
    <lineage>
        <taxon>Bacteria</taxon>
        <taxon>Bacillati</taxon>
        <taxon>Actinomycetota</taxon>
        <taxon>Actinomycetes</taxon>
        <taxon>Streptosporangiales</taxon>
        <taxon>Nocardiopsidaceae</taxon>
        <taxon>Streptomonospora</taxon>
    </lineage>
</organism>
<dbReference type="Pfam" id="PF02230">
    <property type="entry name" value="Abhydrolase_2"/>
    <property type="match status" value="1"/>
</dbReference>
<accession>A0ABU2KNN7</accession>
<protein>
    <submittedName>
        <fullName evidence="5">Alpha/beta hydrolase</fullName>
    </submittedName>
</protein>
<evidence type="ECO:0000256" key="3">
    <source>
        <dbReference type="SAM" id="MobiDB-lite"/>
    </source>
</evidence>
<reference evidence="6" key="1">
    <citation type="submission" date="2023-07" db="EMBL/GenBank/DDBJ databases">
        <title>30 novel species of actinomycetes from the DSMZ collection.</title>
        <authorList>
            <person name="Nouioui I."/>
        </authorList>
    </citation>
    <scope>NUCLEOTIDE SEQUENCE [LARGE SCALE GENOMIC DNA]</scope>
    <source>
        <strain evidence="6">DSM 45055</strain>
    </source>
</reference>
<dbReference type="PANTHER" id="PTHR10655">
    <property type="entry name" value="LYSOPHOSPHOLIPASE-RELATED"/>
    <property type="match status" value="1"/>
</dbReference>
<dbReference type="GO" id="GO:0016787">
    <property type="term" value="F:hydrolase activity"/>
    <property type="evidence" value="ECO:0007669"/>
    <property type="project" value="UniProtKB-KW"/>
</dbReference>
<comment type="similarity">
    <text evidence="1">Belongs to the AB hydrolase superfamily. AB hydrolase 2 family.</text>
</comment>
<evidence type="ECO:0000313" key="6">
    <source>
        <dbReference type="Proteomes" id="UP001183226"/>
    </source>
</evidence>
<dbReference type="EMBL" id="JAVREK010000001">
    <property type="protein sequence ID" value="MDT0300758.1"/>
    <property type="molecule type" value="Genomic_DNA"/>
</dbReference>
<evidence type="ECO:0000313" key="5">
    <source>
        <dbReference type="EMBL" id="MDT0300758.1"/>
    </source>
</evidence>
<keyword evidence="6" id="KW-1185">Reference proteome</keyword>
<evidence type="ECO:0000256" key="1">
    <source>
        <dbReference type="ARBA" id="ARBA00006499"/>
    </source>
</evidence>